<dbReference type="OrthoDB" id="3601922at2"/>
<dbReference type="EMBL" id="VJZC01000001">
    <property type="protein sequence ID" value="MPY55671.1"/>
    <property type="molecule type" value="Genomic_DNA"/>
</dbReference>
<dbReference type="PANTHER" id="PTHR43194">
    <property type="entry name" value="HYDROLASE ALPHA/BETA FOLD FAMILY"/>
    <property type="match status" value="1"/>
</dbReference>
<dbReference type="SUPFAM" id="SSF53474">
    <property type="entry name" value="alpha/beta-Hydrolases"/>
    <property type="match status" value="1"/>
</dbReference>
<dbReference type="GO" id="GO:0016787">
    <property type="term" value="F:hydrolase activity"/>
    <property type="evidence" value="ECO:0007669"/>
    <property type="project" value="UniProtKB-KW"/>
</dbReference>
<keyword evidence="3" id="KW-0378">Hydrolase</keyword>
<dbReference type="AlphaFoldDB" id="A0A5N8X872"/>
<evidence type="ECO:0000313" key="3">
    <source>
        <dbReference type="EMBL" id="MPY55671.1"/>
    </source>
</evidence>
<dbReference type="Gene3D" id="3.40.50.1820">
    <property type="entry name" value="alpha/beta hydrolase"/>
    <property type="match status" value="1"/>
</dbReference>
<dbReference type="Proteomes" id="UP000400924">
    <property type="component" value="Unassembled WGS sequence"/>
</dbReference>
<protein>
    <submittedName>
        <fullName evidence="3">Alpha/beta hydrolase</fullName>
    </submittedName>
</protein>
<dbReference type="PRINTS" id="PR00111">
    <property type="entry name" value="ABHYDROLASE"/>
</dbReference>
<dbReference type="InterPro" id="IPR029058">
    <property type="entry name" value="AB_hydrolase_fold"/>
</dbReference>
<comment type="caution">
    <text evidence="3">The sequence shown here is derived from an EMBL/GenBank/DDBJ whole genome shotgun (WGS) entry which is preliminary data.</text>
</comment>
<name>A0A5N8X872_9ACTN</name>
<organism evidence="3 4">
    <name type="scientific">Streptomyces spongiae</name>
    <dbReference type="NCBI Taxonomy" id="565072"/>
    <lineage>
        <taxon>Bacteria</taxon>
        <taxon>Bacillati</taxon>
        <taxon>Actinomycetota</taxon>
        <taxon>Actinomycetes</taxon>
        <taxon>Kitasatosporales</taxon>
        <taxon>Streptomycetaceae</taxon>
        <taxon>Streptomyces</taxon>
    </lineage>
</organism>
<evidence type="ECO:0000259" key="1">
    <source>
        <dbReference type="Pfam" id="PF00561"/>
    </source>
</evidence>
<feature type="domain" description="AB hydrolase-1" evidence="1">
    <location>
        <begin position="35"/>
        <end position="153"/>
    </location>
</feature>
<proteinExistence type="predicted"/>
<evidence type="ECO:0000313" key="4">
    <source>
        <dbReference type="Proteomes" id="UP000400924"/>
    </source>
</evidence>
<dbReference type="InterPro" id="IPR013595">
    <property type="entry name" value="Pept_S33_TAP-like_C"/>
</dbReference>
<gene>
    <name evidence="3" type="ORF">FNH08_00235</name>
</gene>
<dbReference type="PANTHER" id="PTHR43194:SF2">
    <property type="entry name" value="PEROXISOMAL MEMBRANE PROTEIN LPX1"/>
    <property type="match status" value="1"/>
</dbReference>
<dbReference type="InterPro" id="IPR050228">
    <property type="entry name" value="Carboxylesterase_BioH"/>
</dbReference>
<dbReference type="InterPro" id="IPR000073">
    <property type="entry name" value="AB_hydrolase_1"/>
</dbReference>
<accession>A0A5N8X872</accession>
<evidence type="ECO:0000259" key="2">
    <source>
        <dbReference type="Pfam" id="PF08386"/>
    </source>
</evidence>
<dbReference type="Pfam" id="PF08386">
    <property type="entry name" value="Abhydrolase_4"/>
    <property type="match status" value="1"/>
</dbReference>
<dbReference type="Pfam" id="PF00561">
    <property type="entry name" value="Abhydrolase_1"/>
    <property type="match status" value="1"/>
</dbReference>
<feature type="domain" description="Peptidase S33 tripeptidyl aminopeptidase-like C-terminal" evidence="2">
    <location>
        <begin position="198"/>
        <end position="259"/>
    </location>
</feature>
<sequence length="273" mass="29816">MMTTTPTVPGAAFTEHAVGADGFTIRYFEAGEGDALVVLHGAGGPVFSLALDTLADRYRVILFEMPGFGDQPNDRHQSLAEMAATIDAATRALGLEFYHLLGTSFGGAVATHLALDHSERLASLVLEAPATFRVGSTPPGPHLAPDEMRRMFRRHPERIPAWQPPDPSAAARVWPLVGRLLAETPEYDEQLVARLSTCQVRTLVVFGDYDGVTPPDNGRVFRRHMPNSHYVLVHDAAHDIQADRPESFADVVGDFLARGWQFALPEESTLINP</sequence>
<keyword evidence="4" id="KW-1185">Reference proteome</keyword>
<reference evidence="3 4" key="1">
    <citation type="submission" date="2019-07" db="EMBL/GenBank/DDBJ databases">
        <title>New species of Amycolatopsis and Streptomyces.</title>
        <authorList>
            <person name="Duangmal K."/>
            <person name="Teo W.F.A."/>
            <person name="Lipun K."/>
        </authorList>
    </citation>
    <scope>NUCLEOTIDE SEQUENCE [LARGE SCALE GENOMIC DNA]</scope>
    <source>
        <strain evidence="3 4">NBRC 106415</strain>
    </source>
</reference>